<dbReference type="InterPro" id="IPR001308">
    <property type="entry name" value="ETF_a/FixB"/>
</dbReference>
<evidence type="ECO:0000256" key="6">
    <source>
        <dbReference type="PIRSR" id="PIRSR000089-1"/>
    </source>
</evidence>
<comment type="cofactor">
    <cofactor evidence="6">
        <name>FAD</name>
        <dbReference type="ChEBI" id="CHEBI:57692"/>
    </cofactor>
    <text evidence="6">Binds 1 FAD per dimer.</text>
</comment>
<reference evidence="8 10" key="1">
    <citation type="journal article" date="2018" name="Elife">
        <title>Discovery and characterization of a prevalent human gut bacterial enzyme sufficient for the inactivation of a family of plant toxins.</title>
        <authorList>
            <person name="Koppel N."/>
            <person name="Bisanz J.E."/>
            <person name="Pandelia M.E."/>
            <person name="Turnbaugh P.J."/>
            <person name="Balskus E.P."/>
        </authorList>
    </citation>
    <scope>NUCLEOTIDE SEQUENCE [LARGE SCALE GENOMIC DNA]</scope>
    <source>
        <strain evidence="8 10">DSM 16107</strain>
    </source>
</reference>
<feature type="binding site" evidence="6">
    <location>
        <position position="282"/>
    </location>
    <ligand>
        <name>FAD</name>
        <dbReference type="ChEBI" id="CHEBI:57692"/>
    </ligand>
</feature>
<protein>
    <submittedName>
        <fullName evidence="9">Electron transfer flavoprotein subunit alpha</fullName>
    </submittedName>
</protein>
<evidence type="ECO:0000256" key="1">
    <source>
        <dbReference type="ARBA" id="ARBA00005817"/>
    </source>
</evidence>
<keyword evidence="3" id="KW-0813">Transport</keyword>
<accession>A0A3N0J0D1</accession>
<reference evidence="11" key="2">
    <citation type="submission" date="2018-05" db="EMBL/GenBank/DDBJ databases">
        <title>Genome Sequencing of selected type strains of the family Eggerthellaceae.</title>
        <authorList>
            <person name="Danylec N."/>
            <person name="Stoll D.A."/>
            <person name="Doetsch A."/>
            <person name="Huch M."/>
        </authorList>
    </citation>
    <scope>NUCLEOTIDE SEQUENCE [LARGE SCALE GENOMIC DNA]</scope>
    <source>
        <strain evidence="11">DSM 16107</strain>
    </source>
</reference>
<proteinExistence type="inferred from homology"/>
<dbReference type="OrthoDB" id="9770286at2"/>
<dbReference type="RefSeq" id="WP_114544711.1">
    <property type="nucleotide sequence ID" value="NZ_PPTT01000001.1"/>
</dbReference>
<dbReference type="GO" id="GO:0009055">
    <property type="term" value="F:electron transfer activity"/>
    <property type="evidence" value="ECO:0007669"/>
    <property type="project" value="InterPro"/>
</dbReference>
<dbReference type="PIRSF" id="PIRSF000089">
    <property type="entry name" value="Electra_flavoP_a"/>
    <property type="match status" value="1"/>
</dbReference>
<sequence length="314" mass="33032">MSTFGTVWVMGEDPESYAALCAVGRRVGERVEAVFIGTAADASRVQAQGADAVHVVSKEENALYEDCIGAVIEGVKEHRPDVVLLSTSKRLRLAGACIAAAVGSRVVNDASRVWVEDGTLLAEHLVYGGSALSVERVRAATAVVLVGDALLLNEPVPEATGAEAALDELPASAAASGCTLVERRPRTVEAVNLVAAKRVVSVGRGIAQQEDLQLVEQLAHVLEAEVGCTRPIAEGVNWMSRERYIGVSGVMLKPDMFVAVGVSGQVQHMVGANRAKTIIAINKDKNAPVFKQADYGIVGDLYDVVPQLVAALEA</sequence>
<dbReference type="EMBL" id="QICC01000009">
    <property type="protein sequence ID" value="RNM42617.1"/>
    <property type="molecule type" value="Genomic_DNA"/>
</dbReference>
<dbReference type="PANTHER" id="PTHR43153">
    <property type="entry name" value="ELECTRON TRANSFER FLAVOPROTEIN ALPHA"/>
    <property type="match status" value="1"/>
</dbReference>
<keyword evidence="6" id="KW-0274">FAD</keyword>
<dbReference type="Proteomes" id="UP000253817">
    <property type="component" value="Unassembled WGS sequence"/>
</dbReference>
<dbReference type="SUPFAM" id="SSF52402">
    <property type="entry name" value="Adenine nucleotide alpha hydrolases-like"/>
    <property type="match status" value="1"/>
</dbReference>
<gene>
    <name evidence="8" type="ORF">C1876_00220</name>
    <name evidence="9" type="ORF">DMP09_03900</name>
</gene>
<evidence type="ECO:0000259" key="7">
    <source>
        <dbReference type="SMART" id="SM00893"/>
    </source>
</evidence>
<feature type="binding site" evidence="6">
    <location>
        <begin position="261"/>
        <end position="268"/>
    </location>
    <ligand>
        <name>FAD</name>
        <dbReference type="ChEBI" id="CHEBI:57692"/>
    </ligand>
</feature>
<keyword evidence="4" id="KW-0285">Flavoprotein</keyword>
<comment type="subunit">
    <text evidence="2">Heterodimer of an alpha and a beta subunit.</text>
</comment>
<reference evidence="9" key="3">
    <citation type="journal article" date="2019" name="Microbiol. Resour. Announc.">
        <title>Draft Genome Sequences of Type Strains of Gordonibacter faecihominis, Paraeggerthella hongkongensis, Parvibacter caecicola,Slackia equolifaciens, Slackia faecicanis, and Slackia isoflavoniconvertens.</title>
        <authorList>
            <person name="Danylec N."/>
            <person name="Stoll D.A."/>
            <person name="Dotsch A."/>
            <person name="Huch M."/>
        </authorList>
    </citation>
    <scope>NUCLEOTIDE SEQUENCE</scope>
    <source>
        <strain evidence="9">DSM 16107</strain>
    </source>
</reference>
<dbReference type="AlphaFoldDB" id="A0A3N0J0D1"/>
<feature type="binding site" evidence="6">
    <location>
        <begin position="229"/>
        <end position="230"/>
    </location>
    <ligand>
        <name>FAD</name>
        <dbReference type="ChEBI" id="CHEBI:57692"/>
    </ligand>
</feature>
<evidence type="ECO:0000313" key="10">
    <source>
        <dbReference type="Proteomes" id="UP000253817"/>
    </source>
</evidence>
<dbReference type="Gene3D" id="3.40.50.1220">
    <property type="entry name" value="TPP-binding domain"/>
    <property type="match status" value="1"/>
</dbReference>
<dbReference type="Gene3D" id="3.40.50.620">
    <property type="entry name" value="HUPs"/>
    <property type="match status" value="1"/>
</dbReference>
<dbReference type="SMART" id="SM00893">
    <property type="entry name" value="ETF"/>
    <property type="match status" value="1"/>
</dbReference>
<evidence type="ECO:0000313" key="11">
    <source>
        <dbReference type="Proteomes" id="UP000270112"/>
    </source>
</evidence>
<comment type="function">
    <text evidence="5">The electron transfer flavoprotein serves as a specific electron acceptor for other dehydrogenases. It transfers the electrons to the main respiratory chain via ETF-ubiquinone oxidoreductase (ETF dehydrogenase).</text>
</comment>
<evidence type="ECO:0000313" key="8">
    <source>
        <dbReference type="EMBL" id="RDB71765.1"/>
    </source>
</evidence>
<dbReference type="Proteomes" id="UP000270112">
    <property type="component" value="Unassembled WGS sequence"/>
</dbReference>
<dbReference type="InterPro" id="IPR014731">
    <property type="entry name" value="ETF_asu_C"/>
</dbReference>
<dbReference type="InterPro" id="IPR029035">
    <property type="entry name" value="DHS-like_NAD/FAD-binding_dom"/>
</dbReference>
<dbReference type="PANTHER" id="PTHR43153:SF1">
    <property type="entry name" value="ELECTRON TRANSFER FLAVOPROTEIN SUBUNIT ALPHA, MITOCHONDRIAL"/>
    <property type="match status" value="1"/>
</dbReference>
<dbReference type="InterPro" id="IPR014730">
    <property type="entry name" value="ETF_a/b_N"/>
</dbReference>
<dbReference type="FunFam" id="3.40.50.1220:FF:000004">
    <property type="entry name" value="Electron transfer flavoprotein"/>
    <property type="match status" value="1"/>
</dbReference>
<comment type="caution">
    <text evidence="9">The sequence shown here is derived from an EMBL/GenBank/DDBJ whole genome shotgun (WGS) entry which is preliminary data.</text>
</comment>
<evidence type="ECO:0000256" key="3">
    <source>
        <dbReference type="ARBA" id="ARBA00022448"/>
    </source>
</evidence>
<feature type="domain" description="Electron transfer flavoprotein alpha/beta-subunit N-terminal" evidence="7">
    <location>
        <begin position="7"/>
        <end position="173"/>
    </location>
</feature>
<evidence type="ECO:0000313" key="9">
    <source>
        <dbReference type="EMBL" id="RNM42617.1"/>
    </source>
</evidence>
<comment type="similarity">
    <text evidence="1">Belongs to the ETF alpha-subunit/FixB family.</text>
</comment>
<dbReference type="SUPFAM" id="SSF52467">
    <property type="entry name" value="DHS-like NAD/FAD-binding domain"/>
    <property type="match status" value="1"/>
</dbReference>
<dbReference type="Pfam" id="PF01012">
    <property type="entry name" value="ETF"/>
    <property type="match status" value="1"/>
</dbReference>
<evidence type="ECO:0000256" key="4">
    <source>
        <dbReference type="ARBA" id="ARBA00022630"/>
    </source>
</evidence>
<evidence type="ECO:0000256" key="2">
    <source>
        <dbReference type="ARBA" id="ARBA00011355"/>
    </source>
</evidence>
<keyword evidence="10" id="KW-1185">Reference proteome</keyword>
<dbReference type="GO" id="GO:0050660">
    <property type="term" value="F:flavin adenine dinucleotide binding"/>
    <property type="evidence" value="ECO:0007669"/>
    <property type="project" value="InterPro"/>
</dbReference>
<evidence type="ECO:0000256" key="5">
    <source>
        <dbReference type="ARBA" id="ARBA00025649"/>
    </source>
</evidence>
<organism evidence="9 11">
    <name type="scientific">Eggerthella sinensis</name>
    <dbReference type="NCBI Taxonomy" id="242230"/>
    <lineage>
        <taxon>Bacteria</taxon>
        <taxon>Bacillati</taxon>
        <taxon>Actinomycetota</taxon>
        <taxon>Coriobacteriia</taxon>
        <taxon>Eggerthellales</taxon>
        <taxon>Eggerthellaceae</taxon>
        <taxon>Eggerthella</taxon>
    </lineage>
</organism>
<feature type="binding site" evidence="6">
    <location>
        <position position="204"/>
    </location>
    <ligand>
        <name>FAD</name>
        <dbReference type="ChEBI" id="CHEBI:57692"/>
    </ligand>
</feature>
<dbReference type="EMBL" id="PPTT01000001">
    <property type="protein sequence ID" value="RDB71765.1"/>
    <property type="molecule type" value="Genomic_DNA"/>
</dbReference>
<dbReference type="InterPro" id="IPR014729">
    <property type="entry name" value="Rossmann-like_a/b/a_fold"/>
</dbReference>
<name>A0A3N0J0D1_9ACTN</name>
<dbReference type="GO" id="GO:0033539">
    <property type="term" value="P:fatty acid beta-oxidation using acyl-CoA dehydrogenase"/>
    <property type="evidence" value="ECO:0007669"/>
    <property type="project" value="TreeGrafter"/>
</dbReference>
<dbReference type="Pfam" id="PF00766">
    <property type="entry name" value="ETF_alpha"/>
    <property type="match status" value="1"/>
</dbReference>